<gene>
    <name evidence="1" type="ORF">J2S42_004665</name>
</gene>
<dbReference type="RefSeq" id="WP_307242379.1">
    <property type="nucleotide sequence ID" value="NZ_JAUSUZ010000001.1"/>
</dbReference>
<name>A0AAE4AZQ6_9ACTN</name>
<sequence length="74" mass="8173">MTTDDVVLDEPTEIYTAYFHTVQELTEALTAADTLGLGVRVESYTVTAEDDPDAQTTEFKFTLLAEQPVQSEEA</sequence>
<organism evidence="1 2">
    <name type="scientific">Catenuloplanes indicus</name>
    <dbReference type="NCBI Taxonomy" id="137267"/>
    <lineage>
        <taxon>Bacteria</taxon>
        <taxon>Bacillati</taxon>
        <taxon>Actinomycetota</taxon>
        <taxon>Actinomycetes</taxon>
        <taxon>Micromonosporales</taxon>
        <taxon>Micromonosporaceae</taxon>
        <taxon>Catenuloplanes</taxon>
    </lineage>
</organism>
<dbReference type="EMBL" id="JAUSUZ010000001">
    <property type="protein sequence ID" value="MDQ0367996.1"/>
    <property type="molecule type" value="Genomic_DNA"/>
</dbReference>
<evidence type="ECO:0000313" key="2">
    <source>
        <dbReference type="Proteomes" id="UP001240236"/>
    </source>
</evidence>
<protein>
    <submittedName>
        <fullName evidence="1">Uncharacterized protein</fullName>
    </submittedName>
</protein>
<dbReference type="AlphaFoldDB" id="A0AAE4AZQ6"/>
<comment type="caution">
    <text evidence="1">The sequence shown here is derived from an EMBL/GenBank/DDBJ whole genome shotgun (WGS) entry which is preliminary data.</text>
</comment>
<accession>A0AAE4AZQ6</accession>
<keyword evidence="2" id="KW-1185">Reference proteome</keyword>
<dbReference type="Proteomes" id="UP001240236">
    <property type="component" value="Unassembled WGS sequence"/>
</dbReference>
<evidence type="ECO:0000313" key="1">
    <source>
        <dbReference type="EMBL" id="MDQ0367996.1"/>
    </source>
</evidence>
<proteinExistence type="predicted"/>
<reference evidence="1 2" key="1">
    <citation type="submission" date="2023-07" db="EMBL/GenBank/DDBJ databases">
        <title>Sequencing the genomes of 1000 actinobacteria strains.</title>
        <authorList>
            <person name="Klenk H.-P."/>
        </authorList>
    </citation>
    <scope>NUCLEOTIDE SEQUENCE [LARGE SCALE GENOMIC DNA]</scope>
    <source>
        <strain evidence="1 2">DSM 44709</strain>
    </source>
</reference>